<dbReference type="Gene3D" id="1.10.150.240">
    <property type="entry name" value="Putative phosphatase, domain 2"/>
    <property type="match status" value="1"/>
</dbReference>
<proteinExistence type="predicted"/>
<dbReference type="AlphaFoldDB" id="A0A2U1E5N0"/>
<evidence type="ECO:0000313" key="1">
    <source>
        <dbReference type="EMBL" id="PVY95258.1"/>
    </source>
</evidence>
<dbReference type="RefSeq" id="WP_116479725.1">
    <property type="nucleotide sequence ID" value="NZ_QEKV01000002.1"/>
</dbReference>
<dbReference type="SFLD" id="SFLDS00003">
    <property type="entry name" value="Haloacid_Dehalogenase"/>
    <property type="match status" value="1"/>
</dbReference>
<dbReference type="PANTHER" id="PTHR43434">
    <property type="entry name" value="PHOSPHOGLYCOLATE PHOSPHATASE"/>
    <property type="match status" value="1"/>
</dbReference>
<name>A0A2U1E5N0_9FIRM</name>
<evidence type="ECO:0000313" key="2">
    <source>
        <dbReference type="Proteomes" id="UP000245793"/>
    </source>
</evidence>
<comment type="caution">
    <text evidence="1">The sequence shown here is derived from an EMBL/GenBank/DDBJ whole genome shotgun (WGS) entry which is preliminary data.</text>
</comment>
<sequence length="206" mass="22893">MKKYKNLIFDCDGTLLDSNEATVGAFDAFARLMINRGLTEKETDDIFHASSEQSVINLGIPTTTANMLKLQELFDANSGSIKFFDGVEDVLAILKDKNINMGVATNRSEGETLIAMNANGIGKYIDKFTCRDYGENPKPSGDMLKYYLKKYNLKKDETLMLGNAIADHLAAIDAGIDYAYCMWGTNLKHDAEAIEIEKPEEILKLV</sequence>
<gene>
    <name evidence="1" type="ORF">C7381_102147</name>
</gene>
<keyword evidence="2" id="KW-1185">Reference proteome</keyword>
<dbReference type="InterPro" id="IPR023198">
    <property type="entry name" value="PGP-like_dom2"/>
</dbReference>
<dbReference type="EMBL" id="QEKV01000002">
    <property type="protein sequence ID" value="PVY95258.1"/>
    <property type="molecule type" value="Genomic_DNA"/>
</dbReference>
<dbReference type="Proteomes" id="UP000245793">
    <property type="component" value="Unassembled WGS sequence"/>
</dbReference>
<dbReference type="Pfam" id="PF13419">
    <property type="entry name" value="HAD_2"/>
    <property type="match status" value="1"/>
</dbReference>
<organism evidence="1 2">
    <name type="scientific">Ezakiella coagulans</name>
    <dbReference type="NCBI Taxonomy" id="46507"/>
    <lineage>
        <taxon>Bacteria</taxon>
        <taxon>Bacillati</taxon>
        <taxon>Bacillota</taxon>
        <taxon>Tissierellia</taxon>
        <taxon>Ezakiella</taxon>
    </lineage>
</organism>
<reference evidence="1 2" key="1">
    <citation type="submission" date="2018-04" db="EMBL/GenBank/DDBJ databases">
        <title>Genomic Encyclopedia of Type Strains, Phase IV (KMG-IV): sequencing the most valuable type-strain genomes for metagenomic binning, comparative biology and taxonomic classification.</title>
        <authorList>
            <person name="Goeker M."/>
        </authorList>
    </citation>
    <scope>NUCLEOTIDE SEQUENCE [LARGE SCALE GENOMIC DNA]</scope>
    <source>
        <strain evidence="1 2">DSM 20705</strain>
    </source>
</reference>
<dbReference type="SFLD" id="SFLDG01129">
    <property type="entry name" value="C1.5:_HAD__Beta-PGM__Phosphata"/>
    <property type="match status" value="1"/>
</dbReference>
<dbReference type="InterPro" id="IPR041492">
    <property type="entry name" value="HAD_2"/>
</dbReference>
<dbReference type="InterPro" id="IPR023214">
    <property type="entry name" value="HAD_sf"/>
</dbReference>
<dbReference type="SUPFAM" id="SSF56784">
    <property type="entry name" value="HAD-like"/>
    <property type="match status" value="1"/>
</dbReference>
<keyword evidence="1" id="KW-0378">Hydrolase</keyword>
<dbReference type="GO" id="GO:0008967">
    <property type="term" value="F:phosphoglycolate phosphatase activity"/>
    <property type="evidence" value="ECO:0007669"/>
    <property type="project" value="TreeGrafter"/>
</dbReference>
<protein>
    <submittedName>
        <fullName evidence="1">Phosphoglycolate phosphatase-like HAD superfamily hydrolase</fullName>
    </submittedName>
</protein>
<dbReference type="GO" id="GO:0006281">
    <property type="term" value="P:DNA repair"/>
    <property type="evidence" value="ECO:0007669"/>
    <property type="project" value="TreeGrafter"/>
</dbReference>
<dbReference type="GO" id="GO:0005829">
    <property type="term" value="C:cytosol"/>
    <property type="evidence" value="ECO:0007669"/>
    <property type="project" value="TreeGrafter"/>
</dbReference>
<dbReference type="InterPro" id="IPR036412">
    <property type="entry name" value="HAD-like_sf"/>
</dbReference>
<dbReference type="PANTHER" id="PTHR43434:SF1">
    <property type="entry name" value="PHOSPHOGLYCOLATE PHOSPHATASE"/>
    <property type="match status" value="1"/>
</dbReference>
<dbReference type="InterPro" id="IPR050155">
    <property type="entry name" value="HAD-like_hydrolase_sf"/>
</dbReference>
<accession>A0A2U1E5N0</accession>
<dbReference type="Gene3D" id="3.40.50.1000">
    <property type="entry name" value="HAD superfamily/HAD-like"/>
    <property type="match status" value="1"/>
</dbReference>